<dbReference type="GeneID" id="84816556"/>
<evidence type="ECO:0000313" key="5">
    <source>
        <dbReference type="Proteomes" id="UP000019050"/>
    </source>
</evidence>
<comment type="similarity">
    <text evidence="1">Belongs to the glycosyl hydrolase 73 family.</text>
</comment>
<dbReference type="PANTHER" id="PTHR33308:SF9">
    <property type="entry name" value="PEPTIDOGLYCAN HYDROLASE FLGJ"/>
    <property type="match status" value="1"/>
</dbReference>
<dbReference type="Gene3D" id="4.10.80.30">
    <property type="entry name" value="DNA polymerase, domain 6"/>
    <property type="match status" value="1"/>
</dbReference>
<dbReference type="InterPro" id="IPR051056">
    <property type="entry name" value="Glycosyl_Hydrolase_73"/>
</dbReference>
<protein>
    <submittedName>
        <fullName evidence="4">Exo-glucosaminidase LytG family protein</fullName>
    </submittedName>
</protein>
<dbReference type="SMART" id="SM00047">
    <property type="entry name" value="LYZ2"/>
    <property type="match status" value="1"/>
</dbReference>
<sequence length="230" mass="26342">MAKKGKSYYAKKKKASSGWNLKKLKTRWRKFRLALYQKLGKGTLLAIGLVLFLFLTYQVIQDRGGQPENNNQVQHLNRESFVQKLVPTAQRLQKQYGVLASVSLAQAMVESDFGQSQLAANYYNLFGVKAEAGDPDGVDLETKEFVNNEWVTIVDRFKVYKSWEDSLIKHAELIFYGTTWNAKQYQAVLEAKDYQSQARGLQSSGYATDPDYAEKLIAVIEEWQLTQYDQ</sequence>
<evidence type="ECO:0000256" key="1">
    <source>
        <dbReference type="ARBA" id="ARBA00010266"/>
    </source>
</evidence>
<accession>W1Q4M3</accession>
<dbReference type="InterPro" id="IPR002901">
    <property type="entry name" value="MGlyc_endo_b_GlcNAc-like_dom"/>
</dbReference>
<reference evidence="4" key="1">
    <citation type="submission" date="2013-06" db="EMBL/GenBank/DDBJ databases">
        <authorList>
            <person name="Weinstock G."/>
            <person name="Sodergren E."/>
            <person name="Clifton S."/>
            <person name="Fulton L."/>
            <person name="Fulton B."/>
            <person name="Courtney L."/>
            <person name="Fronick C."/>
            <person name="Harrison M."/>
            <person name="Strong C."/>
            <person name="Farmer C."/>
            <person name="Delahaunty K."/>
            <person name="Markovic C."/>
            <person name="Hall O."/>
            <person name="Minx P."/>
            <person name="Tomlinson C."/>
            <person name="Mitreva M."/>
            <person name="Nelson J."/>
            <person name="Hou S."/>
            <person name="Wollam A."/>
            <person name="Pepin K.H."/>
            <person name="Johnson M."/>
            <person name="Bhonagiri V."/>
            <person name="Nash W.E."/>
            <person name="Warren W."/>
            <person name="Chinwalla A."/>
            <person name="Mardis E.R."/>
            <person name="Wilson R.K."/>
        </authorList>
    </citation>
    <scope>NUCLEOTIDE SEQUENCE [LARGE SCALE GENOMIC DNA]</scope>
    <source>
        <strain evidence="4">ATCC 49176</strain>
    </source>
</reference>
<evidence type="ECO:0000259" key="3">
    <source>
        <dbReference type="SMART" id="SM00047"/>
    </source>
</evidence>
<dbReference type="Pfam" id="PF01832">
    <property type="entry name" value="Glucosaminidase"/>
    <property type="match status" value="1"/>
</dbReference>
<name>W1Q4M3_ABIDE</name>
<dbReference type="AlphaFoldDB" id="W1Q4M3"/>
<gene>
    <name evidence="4" type="ORF">GCWU000182_000458</name>
</gene>
<dbReference type="GO" id="GO:0004040">
    <property type="term" value="F:amidase activity"/>
    <property type="evidence" value="ECO:0007669"/>
    <property type="project" value="InterPro"/>
</dbReference>
<dbReference type="STRING" id="592010.GCWU000182_000458"/>
<dbReference type="HOGENOM" id="CLU_013771_0_0_9"/>
<dbReference type="RefSeq" id="WP_023391110.1">
    <property type="nucleotide sequence ID" value="NZ_KI535340.1"/>
</dbReference>
<keyword evidence="5" id="KW-1185">Reference proteome</keyword>
<proteinExistence type="inferred from homology"/>
<evidence type="ECO:0000313" key="4">
    <source>
        <dbReference type="EMBL" id="ESK66116.1"/>
    </source>
</evidence>
<dbReference type="Gene3D" id="1.10.530.10">
    <property type="match status" value="1"/>
</dbReference>
<dbReference type="eggNOG" id="COG1705">
    <property type="taxonomic scope" value="Bacteria"/>
</dbReference>
<dbReference type="OrthoDB" id="977752at2"/>
<dbReference type="PANTHER" id="PTHR33308">
    <property type="entry name" value="PEPTIDOGLYCAN HYDROLASE FLGJ"/>
    <property type="match status" value="1"/>
</dbReference>
<evidence type="ECO:0000256" key="2">
    <source>
        <dbReference type="ARBA" id="ARBA00022801"/>
    </source>
</evidence>
<dbReference type="EMBL" id="ACIN03000003">
    <property type="protein sequence ID" value="ESK66116.1"/>
    <property type="molecule type" value="Genomic_DNA"/>
</dbReference>
<organism evidence="4 5">
    <name type="scientific">Abiotrophia defectiva ATCC 49176</name>
    <dbReference type="NCBI Taxonomy" id="592010"/>
    <lineage>
        <taxon>Bacteria</taxon>
        <taxon>Bacillati</taxon>
        <taxon>Bacillota</taxon>
        <taxon>Bacilli</taxon>
        <taxon>Lactobacillales</taxon>
        <taxon>Aerococcaceae</taxon>
        <taxon>Abiotrophia</taxon>
    </lineage>
</organism>
<keyword evidence="2" id="KW-0378">Hydrolase</keyword>
<comment type="caution">
    <text evidence="4">The sequence shown here is derived from an EMBL/GenBank/DDBJ whole genome shotgun (WGS) entry which is preliminary data.</text>
</comment>
<feature type="domain" description="Mannosyl-glycoprotein endo-beta-N-acetylglucosamidase-like" evidence="3">
    <location>
        <begin position="66"/>
        <end position="229"/>
    </location>
</feature>
<dbReference type="Proteomes" id="UP000019050">
    <property type="component" value="Unassembled WGS sequence"/>
</dbReference>